<dbReference type="AlphaFoldDB" id="A0A9X1MPH8"/>
<reference evidence="7" key="1">
    <citation type="submission" date="2021-11" db="EMBL/GenBank/DDBJ databases">
        <title>Genome sequence.</title>
        <authorList>
            <person name="Sun Q."/>
        </authorList>
    </citation>
    <scope>NUCLEOTIDE SEQUENCE</scope>
    <source>
        <strain evidence="7">JC732</strain>
    </source>
</reference>
<dbReference type="Gene3D" id="3.40.50.300">
    <property type="entry name" value="P-loop containing nucleotide triphosphate hydrolases"/>
    <property type="match status" value="1"/>
</dbReference>
<dbReference type="InterPro" id="IPR016898">
    <property type="entry name" value="Polyphosphate_phosphotransfera"/>
</dbReference>
<name>A0A9X1MPH8_9BACT</name>
<evidence type="ECO:0000259" key="6">
    <source>
        <dbReference type="Pfam" id="PF03976"/>
    </source>
</evidence>
<keyword evidence="3 4" id="KW-0418">Kinase</keyword>
<dbReference type="InterPro" id="IPR027417">
    <property type="entry name" value="P-loop_NTPase"/>
</dbReference>
<comment type="similarity">
    <text evidence="1 4">Belongs to the polyphosphate kinase 2 (PPK2) family. Class I subfamily.</text>
</comment>
<comment type="caution">
    <text evidence="7">The sequence shown here is derived from an EMBL/GenBank/DDBJ whole genome shotgun (WGS) entry which is preliminary data.</text>
</comment>
<dbReference type="PANTHER" id="PTHR34383:SF1">
    <property type="entry name" value="ADP-POLYPHOSPHATE PHOSPHOTRANSFERASE"/>
    <property type="match status" value="1"/>
</dbReference>
<gene>
    <name evidence="7" type="primary">ppk2</name>
    <name evidence="7" type="ORF">LOC68_14735</name>
</gene>
<evidence type="ECO:0000313" key="8">
    <source>
        <dbReference type="Proteomes" id="UP001139103"/>
    </source>
</evidence>
<comment type="subunit">
    <text evidence="4">Homotetramer.</text>
</comment>
<evidence type="ECO:0000313" key="7">
    <source>
        <dbReference type="EMBL" id="MCC9629647.1"/>
    </source>
</evidence>
<dbReference type="Pfam" id="PF03976">
    <property type="entry name" value="PPK2"/>
    <property type="match status" value="1"/>
</dbReference>
<dbReference type="Proteomes" id="UP001139103">
    <property type="component" value="Unassembled WGS sequence"/>
</dbReference>
<dbReference type="NCBIfam" id="TIGR03707">
    <property type="entry name" value="PPK2_P_aer"/>
    <property type="match status" value="1"/>
</dbReference>
<accession>A0A9X1MPH8</accession>
<dbReference type="GO" id="GO:0008976">
    <property type="term" value="F:polyphosphate kinase activity"/>
    <property type="evidence" value="ECO:0007669"/>
    <property type="project" value="UniProtKB-UniRule"/>
</dbReference>
<dbReference type="RefSeq" id="WP_230220105.1">
    <property type="nucleotide sequence ID" value="NZ_JAJKFT010000010.1"/>
</dbReference>
<protein>
    <recommendedName>
        <fullName evidence="4">ADP/GDP-polyphosphate phosphotransferase</fullName>
        <ecNumber evidence="4">2.7.4.-</ecNumber>
    </recommendedName>
    <alternativeName>
        <fullName evidence="4">Polyphosphate kinase PPK2</fullName>
    </alternativeName>
</protein>
<sequence>MNKRSSKSKSDHGKKHEDDLDVELDPHDRMKKKDYEKELEKLQIELVKAQEWVKQKGTRLVVLFEGRDGAGKGSTIKRISERLNPRGCRVVALSKPSDVELTQWYFQRYVAHLPSAGEIVLMDRSWYNRAGVERVMGFCTGDQYQEFLRSAPEFERMLIRSGVNLIKYWFNVSYAEQGRRFQKRLDQPDKRWKFSPMDIEARKRWYEYSKARDAMMAATDIPEAPWYVVPSDDKRRAHLNCISHLLSLGNYQDIPRKKVKLPKRDEEHPYENSLRGERRFIPQPY</sequence>
<comment type="function">
    <text evidence="4">Uses inorganic polyphosphate (polyP) as a donor to convert GDP to GTP or ADP to ATP.</text>
</comment>
<dbReference type="PIRSF" id="PIRSF028756">
    <property type="entry name" value="PPK2_prd"/>
    <property type="match status" value="1"/>
</dbReference>
<evidence type="ECO:0000256" key="1">
    <source>
        <dbReference type="ARBA" id="ARBA00009924"/>
    </source>
</evidence>
<organism evidence="7 8">
    <name type="scientific">Blastopirellula sediminis</name>
    <dbReference type="NCBI Taxonomy" id="2894196"/>
    <lineage>
        <taxon>Bacteria</taxon>
        <taxon>Pseudomonadati</taxon>
        <taxon>Planctomycetota</taxon>
        <taxon>Planctomycetia</taxon>
        <taxon>Pirellulales</taxon>
        <taxon>Pirellulaceae</taxon>
        <taxon>Blastopirellula</taxon>
    </lineage>
</organism>
<dbReference type="InterPro" id="IPR022488">
    <property type="entry name" value="PPK2-related"/>
</dbReference>
<keyword evidence="8" id="KW-1185">Reference proteome</keyword>
<proteinExistence type="inferred from homology"/>
<dbReference type="EC" id="2.7.4.-" evidence="4"/>
<feature type="region of interest" description="Disordered" evidence="5">
    <location>
        <begin position="1"/>
        <end position="29"/>
    </location>
</feature>
<dbReference type="InterPro" id="IPR022486">
    <property type="entry name" value="PPK2_PA0141"/>
</dbReference>
<keyword evidence="2 4" id="KW-0808">Transferase</keyword>
<dbReference type="EMBL" id="JAJKFT010000010">
    <property type="protein sequence ID" value="MCC9629647.1"/>
    <property type="molecule type" value="Genomic_DNA"/>
</dbReference>
<dbReference type="PANTHER" id="PTHR34383">
    <property type="entry name" value="POLYPHOSPHATE:AMP PHOSPHOTRANSFERASE-RELATED"/>
    <property type="match status" value="1"/>
</dbReference>
<evidence type="ECO:0000256" key="4">
    <source>
        <dbReference type="RuleBase" id="RU369062"/>
    </source>
</evidence>
<evidence type="ECO:0000256" key="5">
    <source>
        <dbReference type="SAM" id="MobiDB-lite"/>
    </source>
</evidence>
<evidence type="ECO:0000256" key="3">
    <source>
        <dbReference type="ARBA" id="ARBA00022777"/>
    </source>
</evidence>
<evidence type="ECO:0000256" key="2">
    <source>
        <dbReference type="ARBA" id="ARBA00022679"/>
    </source>
</evidence>
<feature type="compositionally biased region" description="Basic and acidic residues" evidence="5">
    <location>
        <begin position="8"/>
        <end position="29"/>
    </location>
</feature>
<dbReference type="GO" id="GO:0006793">
    <property type="term" value="P:phosphorus metabolic process"/>
    <property type="evidence" value="ECO:0007669"/>
    <property type="project" value="InterPro"/>
</dbReference>
<feature type="domain" description="Polyphosphate kinase-2-related" evidence="6">
    <location>
        <begin position="30"/>
        <end position="254"/>
    </location>
</feature>
<dbReference type="SUPFAM" id="SSF52540">
    <property type="entry name" value="P-loop containing nucleoside triphosphate hydrolases"/>
    <property type="match status" value="1"/>
</dbReference>